<organism evidence="4 5">
    <name type="scientific">Methanoculleus marisnigri (strain ATCC 35101 / DSM 1498 / JR1)</name>
    <dbReference type="NCBI Taxonomy" id="368407"/>
    <lineage>
        <taxon>Archaea</taxon>
        <taxon>Methanobacteriati</taxon>
        <taxon>Methanobacteriota</taxon>
        <taxon>Stenosarchaea group</taxon>
        <taxon>Methanomicrobia</taxon>
        <taxon>Methanomicrobiales</taxon>
        <taxon>Methanomicrobiaceae</taxon>
        <taxon>Methanoculleus</taxon>
    </lineage>
</organism>
<keyword evidence="5" id="KW-1185">Reference proteome</keyword>
<dbReference type="Gene3D" id="3.90.550.10">
    <property type="entry name" value="Spore Coat Polysaccharide Biosynthesis Protein SpsA, Chain A"/>
    <property type="match status" value="1"/>
</dbReference>
<dbReference type="PANTHER" id="PTHR43584:SF5">
    <property type="entry name" value="PROTEIN LICC"/>
    <property type="match status" value="1"/>
</dbReference>
<feature type="domain" description="MobA-like NTP transferase" evidence="3">
    <location>
        <begin position="25"/>
        <end position="148"/>
    </location>
</feature>
<dbReference type="Proteomes" id="UP000002146">
    <property type="component" value="Chromosome"/>
</dbReference>
<dbReference type="AlphaFoldDB" id="A3CVY0"/>
<dbReference type="CDD" id="cd02523">
    <property type="entry name" value="PC_cytidylyltransferase"/>
    <property type="match status" value="1"/>
</dbReference>
<reference evidence="4 5" key="1">
    <citation type="journal article" date="2009" name="Stand. Genomic Sci.">
        <title>Complete genome sequence of Methanoculleus marisnigri Romesser et al. 1981 type strain JR1.</title>
        <authorList>
            <person name="Anderson I.J."/>
            <person name="Sieprawska-Lupa M."/>
            <person name="Lapidus A."/>
            <person name="Nolan M."/>
            <person name="Copeland A."/>
            <person name="Glavina Del Rio T."/>
            <person name="Tice H."/>
            <person name="Dalin E."/>
            <person name="Barry K."/>
            <person name="Saunders E."/>
            <person name="Han C."/>
            <person name="Brettin T."/>
            <person name="Detter J.C."/>
            <person name="Bruce D."/>
            <person name="Mikhailova N."/>
            <person name="Pitluck S."/>
            <person name="Hauser L."/>
            <person name="Land M."/>
            <person name="Lucas S."/>
            <person name="Richardson P."/>
            <person name="Whitman W.B."/>
            <person name="Kyrpides N.C."/>
        </authorList>
    </citation>
    <scope>NUCLEOTIDE SEQUENCE [LARGE SCALE GENOMIC DNA]</scope>
    <source>
        <strain evidence="5">ATCC 35101 / DSM 1498 / JR1</strain>
    </source>
</reference>
<dbReference type="HOGENOM" id="CLU_029499_5_0_2"/>
<keyword evidence="1 4" id="KW-0808">Transferase</keyword>
<gene>
    <name evidence="4" type="ordered locus">Memar_1601</name>
</gene>
<sequence length="270" mass="29694">MAAKSSYNRTECNPRQTGSVFRLNGIILAAGRGQRLGRDIDLEKIGPKCLLPIDSRTLLERTVSDLVSFGVDTITIVVGYQAERVQEACVALGRKYNVRFGLVRNDAYLSTNTACSLQIGLSGIHDDVVIFNGDVLYDRAILDDLLKINRTAIAVDNTKPLTGESFKVRILNSRIEEMGKTVPVERATGEFIGISKIAGRDIGEAKRLLNALVSGDPNNYYDFIYQSLSESGNLAYSFTNGLKWTEIDDIRDLRYAESIAGIACGARGRF</sequence>
<evidence type="ECO:0000313" key="5">
    <source>
        <dbReference type="Proteomes" id="UP000002146"/>
    </source>
</evidence>
<dbReference type="EMBL" id="CP000562">
    <property type="protein sequence ID" value="ABN57530.1"/>
    <property type="molecule type" value="Genomic_DNA"/>
</dbReference>
<evidence type="ECO:0000256" key="1">
    <source>
        <dbReference type="ARBA" id="ARBA00022679"/>
    </source>
</evidence>
<evidence type="ECO:0000256" key="2">
    <source>
        <dbReference type="ARBA" id="ARBA00022695"/>
    </source>
</evidence>
<accession>A3CVY0</accession>
<protein>
    <submittedName>
        <fullName evidence="4">Nucleotide sugar-1-phosphate transferase</fullName>
    </submittedName>
</protein>
<dbReference type="InterPro" id="IPR025877">
    <property type="entry name" value="MobA-like_NTP_Trfase"/>
</dbReference>
<dbReference type="KEGG" id="mem:Memar_1601"/>
<dbReference type="Pfam" id="PF12804">
    <property type="entry name" value="NTP_transf_3"/>
    <property type="match status" value="1"/>
</dbReference>
<dbReference type="InterPro" id="IPR029044">
    <property type="entry name" value="Nucleotide-diphossugar_trans"/>
</dbReference>
<dbReference type="InterPro" id="IPR050065">
    <property type="entry name" value="GlmU-like"/>
</dbReference>
<evidence type="ECO:0000313" key="4">
    <source>
        <dbReference type="EMBL" id="ABN57530.1"/>
    </source>
</evidence>
<dbReference type="SUPFAM" id="SSF53448">
    <property type="entry name" value="Nucleotide-diphospho-sugar transferases"/>
    <property type="match status" value="1"/>
</dbReference>
<name>A3CVY0_METMJ</name>
<dbReference type="STRING" id="368407.Memar_1601"/>
<keyword evidence="2" id="KW-0548">Nucleotidyltransferase</keyword>
<dbReference type="GO" id="GO:0016779">
    <property type="term" value="F:nucleotidyltransferase activity"/>
    <property type="evidence" value="ECO:0007669"/>
    <property type="project" value="UniProtKB-KW"/>
</dbReference>
<evidence type="ECO:0000259" key="3">
    <source>
        <dbReference type="Pfam" id="PF12804"/>
    </source>
</evidence>
<dbReference type="PANTHER" id="PTHR43584">
    <property type="entry name" value="NUCLEOTIDYL TRANSFERASE"/>
    <property type="match status" value="1"/>
</dbReference>
<proteinExistence type="predicted"/>
<dbReference type="eggNOG" id="arCOG00673">
    <property type="taxonomic scope" value="Archaea"/>
</dbReference>